<comment type="caution">
    <text evidence="9">The sequence shown here is derived from an EMBL/GenBank/DDBJ whole genome shotgun (WGS) entry which is preliminary data.</text>
</comment>
<keyword evidence="6 7" id="KW-0472">Membrane</keyword>
<dbReference type="InterPro" id="IPR045621">
    <property type="entry name" value="BPD_transp_1_N"/>
</dbReference>
<keyword evidence="5 7" id="KW-1133">Transmembrane helix</keyword>
<feature type="transmembrane region" description="Helical" evidence="7">
    <location>
        <begin position="141"/>
        <end position="164"/>
    </location>
</feature>
<feature type="transmembrane region" description="Helical" evidence="7">
    <location>
        <begin position="184"/>
        <end position="207"/>
    </location>
</feature>
<gene>
    <name evidence="9" type="primary">gsiC_2</name>
    <name evidence="9" type="ORF">Dcar01_02589</name>
</gene>
<evidence type="ECO:0000256" key="6">
    <source>
        <dbReference type="ARBA" id="ARBA00023136"/>
    </source>
</evidence>
<keyword evidence="4 7" id="KW-0812">Transmembrane</keyword>
<feature type="transmembrane region" description="Helical" evidence="7">
    <location>
        <begin position="242"/>
        <end position="268"/>
    </location>
</feature>
<proteinExistence type="inferred from homology"/>
<accession>A0ABP9W918</accession>
<name>A0ABP9W918_9DEIO</name>
<comment type="similarity">
    <text evidence="7">Belongs to the binding-protein-dependent transport system permease family.</text>
</comment>
<dbReference type="SUPFAM" id="SSF161098">
    <property type="entry name" value="MetI-like"/>
    <property type="match status" value="1"/>
</dbReference>
<dbReference type="Proteomes" id="UP001401887">
    <property type="component" value="Unassembled WGS sequence"/>
</dbReference>
<dbReference type="Pfam" id="PF00528">
    <property type="entry name" value="BPD_transp_1"/>
    <property type="match status" value="1"/>
</dbReference>
<evidence type="ECO:0000256" key="2">
    <source>
        <dbReference type="ARBA" id="ARBA00022448"/>
    </source>
</evidence>
<evidence type="ECO:0000259" key="8">
    <source>
        <dbReference type="PROSITE" id="PS50928"/>
    </source>
</evidence>
<protein>
    <submittedName>
        <fullName evidence="9">Glutathione transport system permease protein GsiC</fullName>
    </submittedName>
</protein>
<evidence type="ECO:0000313" key="9">
    <source>
        <dbReference type="EMBL" id="GAA5513841.1"/>
    </source>
</evidence>
<dbReference type="InterPro" id="IPR035906">
    <property type="entry name" value="MetI-like_sf"/>
</dbReference>
<feature type="transmembrane region" description="Helical" evidence="7">
    <location>
        <begin position="288"/>
        <end position="314"/>
    </location>
</feature>
<evidence type="ECO:0000256" key="4">
    <source>
        <dbReference type="ARBA" id="ARBA00022692"/>
    </source>
</evidence>
<keyword evidence="3" id="KW-1003">Cell membrane</keyword>
<comment type="subcellular location">
    <subcellularLocation>
        <location evidence="1 7">Cell membrane</location>
        <topology evidence="1 7">Multi-pass membrane protein</topology>
    </subcellularLocation>
</comment>
<feature type="transmembrane region" description="Helical" evidence="7">
    <location>
        <begin position="108"/>
        <end position="129"/>
    </location>
</feature>
<evidence type="ECO:0000313" key="10">
    <source>
        <dbReference type="Proteomes" id="UP001401887"/>
    </source>
</evidence>
<organism evidence="9 10">
    <name type="scientific">Deinococcus carri</name>
    <dbReference type="NCBI Taxonomy" id="1211323"/>
    <lineage>
        <taxon>Bacteria</taxon>
        <taxon>Thermotogati</taxon>
        <taxon>Deinococcota</taxon>
        <taxon>Deinococci</taxon>
        <taxon>Deinococcales</taxon>
        <taxon>Deinococcaceae</taxon>
        <taxon>Deinococcus</taxon>
    </lineage>
</organism>
<dbReference type="PANTHER" id="PTHR43163:SF6">
    <property type="entry name" value="DIPEPTIDE TRANSPORT SYSTEM PERMEASE PROTEIN DPPB-RELATED"/>
    <property type="match status" value="1"/>
</dbReference>
<evidence type="ECO:0000256" key="7">
    <source>
        <dbReference type="RuleBase" id="RU363032"/>
    </source>
</evidence>
<feature type="transmembrane region" description="Helical" evidence="7">
    <location>
        <begin position="12"/>
        <end position="34"/>
    </location>
</feature>
<evidence type="ECO:0000256" key="5">
    <source>
        <dbReference type="ARBA" id="ARBA00022989"/>
    </source>
</evidence>
<evidence type="ECO:0000256" key="1">
    <source>
        <dbReference type="ARBA" id="ARBA00004651"/>
    </source>
</evidence>
<feature type="domain" description="ABC transmembrane type-1" evidence="8">
    <location>
        <begin position="102"/>
        <end position="311"/>
    </location>
</feature>
<dbReference type="PROSITE" id="PS50928">
    <property type="entry name" value="ABC_TM1"/>
    <property type="match status" value="1"/>
</dbReference>
<dbReference type="Gene3D" id="1.10.3720.10">
    <property type="entry name" value="MetI-like"/>
    <property type="match status" value="1"/>
</dbReference>
<evidence type="ECO:0000256" key="3">
    <source>
        <dbReference type="ARBA" id="ARBA00022475"/>
    </source>
</evidence>
<dbReference type="RefSeq" id="WP_345465808.1">
    <property type="nucleotide sequence ID" value="NZ_BAABRP010000010.1"/>
</dbReference>
<keyword evidence="10" id="KW-1185">Reference proteome</keyword>
<dbReference type="InterPro" id="IPR000515">
    <property type="entry name" value="MetI-like"/>
</dbReference>
<dbReference type="EMBL" id="BAABRP010000010">
    <property type="protein sequence ID" value="GAA5513841.1"/>
    <property type="molecule type" value="Genomic_DNA"/>
</dbReference>
<sequence>MLEKETPLLVFALRRLLSAIPTLLIVTLLVFGMVKLLPGDPARLMLGEEATPQALTELRHSMGLDRPLAQQYVGWLGSVLHLDFGASLKDNTSVGSLIADKLPVTIELAVFSMLISLLIALPAGLLSALRRGSWVDQGVTLLALSGISLPNFFLGILLIYLFSIRLAWIPASGYTSLLENPARNLLLLLLPAVTLGVHSGAVLTRYLRSSLSETLMQDYVRTAHAKGLPARRVTLKHALRNALIPFLTVFGLQLGGLLGGAVITEQIFSIPGFGRLLVDAVFTRDLPVIQGMVLVSAVAVFLVSFLVDLGYAAADPRIRYS</sequence>
<dbReference type="Pfam" id="PF19300">
    <property type="entry name" value="BPD_transp_1_N"/>
    <property type="match status" value="1"/>
</dbReference>
<dbReference type="PANTHER" id="PTHR43163">
    <property type="entry name" value="DIPEPTIDE TRANSPORT SYSTEM PERMEASE PROTEIN DPPB-RELATED"/>
    <property type="match status" value="1"/>
</dbReference>
<keyword evidence="2 7" id="KW-0813">Transport</keyword>
<reference evidence="9 10" key="1">
    <citation type="submission" date="2024-02" db="EMBL/GenBank/DDBJ databases">
        <title>Deinococcus carri NBRC 110142.</title>
        <authorList>
            <person name="Ichikawa N."/>
            <person name="Katano-Makiyama Y."/>
            <person name="Hidaka K."/>
        </authorList>
    </citation>
    <scope>NUCLEOTIDE SEQUENCE [LARGE SCALE GENOMIC DNA]</scope>
    <source>
        <strain evidence="9 10">NBRC 110142</strain>
    </source>
</reference>
<dbReference type="CDD" id="cd06261">
    <property type="entry name" value="TM_PBP2"/>
    <property type="match status" value="1"/>
</dbReference>